<reference evidence="1 2" key="1">
    <citation type="submission" date="2017-10" db="EMBL/GenBank/DDBJ databases">
        <title>Paenichitinophaga pekingensis gen. nov., sp. nov., isolated from activated sludge.</title>
        <authorList>
            <person name="Jin D."/>
            <person name="Kong X."/>
            <person name="Deng Y."/>
            <person name="Bai Z."/>
        </authorList>
    </citation>
    <scope>NUCLEOTIDE SEQUENCE [LARGE SCALE GENOMIC DNA]</scope>
    <source>
        <strain evidence="1 2">13</strain>
    </source>
</reference>
<dbReference type="RefSeq" id="WP_098195331.1">
    <property type="nucleotide sequence ID" value="NZ_CP023777.1"/>
</dbReference>
<dbReference type="Proteomes" id="UP000220133">
    <property type="component" value="Chromosome"/>
</dbReference>
<evidence type="ECO:0000313" key="1">
    <source>
        <dbReference type="EMBL" id="ATL48963.1"/>
    </source>
</evidence>
<dbReference type="KEGG" id="cbae:COR50_18300"/>
<sequence length="69" mass="7929">MPLHNYPGFDYAAADVAKFLRSSDLFTILLHDEEVIHFRPGSPDNFHSWLKRSNIPDMRIELAADTAQE</sequence>
<name>A0A291QYM3_9BACT</name>
<dbReference type="AlphaFoldDB" id="A0A291QYM3"/>
<evidence type="ECO:0000313" key="2">
    <source>
        <dbReference type="Proteomes" id="UP000220133"/>
    </source>
</evidence>
<gene>
    <name evidence="1" type="ORF">COR50_18300</name>
</gene>
<organism evidence="1 2">
    <name type="scientific">Chitinophaga caeni</name>
    <dbReference type="NCBI Taxonomy" id="2029983"/>
    <lineage>
        <taxon>Bacteria</taxon>
        <taxon>Pseudomonadati</taxon>
        <taxon>Bacteroidota</taxon>
        <taxon>Chitinophagia</taxon>
        <taxon>Chitinophagales</taxon>
        <taxon>Chitinophagaceae</taxon>
        <taxon>Chitinophaga</taxon>
    </lineage>
</organism>
<dbReference type="OrthoDB" id="795906at2"/>
<dbReference type="EMBL" id="CP023777">
    <property type="protein sequence ID" value="ATL48963.1"/>
    <property type="molecule type" value="Genomic_DNA"/>
</dbReference>
<protein>
    <submittedName>
        <fullName evidence="1">Uncharacterized protein</fullName>
    </submittedName>
</protein>
<proteinExistence type="predicted"/>
<keyword evidence="2" id="KW-1185">Reference proteome</keyword>
<accession>A0A291QYM3</accession>